<name>U9SY54_RHIID</name>
<dbReference type="HOGENOM" id="CLU_2442002_0_0_1"/>
<evidence type="ECO:0000313" key="1">
    <source>
        <dbReference type="EMBL" id="ESA00884.1"/>
    </source>
</evidence>
<dbReference type="Gene3D" id="1.25.40.10">
    <property type="entry name" value="Tetratricopeptide repeat domain"/>
    <property type="match status" value="1"/>
</dbReference>
<proteinExistence type="predicted"/>
<dbReference type="InterPro" id="IPR011990">
    <property type="entry name" value="TPR-like_helical_dom_sf"/>
</dbReference>
<protein>
    <submittedName>
        <fullName evidence="1">Uncharacterized protein</fullName>
    </submittedName>
</protein>
<dbReference type="InterPro" id="IPR006597">
    <property type="entry name" value="Sel1-like"/>
</dbReference>
<dbReference type="Pfam" id="PF08238">
    <property type="entry name" value="Sel1"/>
    <property type="match status" value="1"/>
</dbReference>
<accession>U9SY54</accession>
<organism evidence="1">
    <name type="scientific">Rhizophagus irregularis (strain DAOM 181602 / DAOM 197198 / MUCL 43194)</name>
    <name type="common">Arbuscular mycorrhizal fungus</name>
    <name type="synonym">Glomus intraradices</name>
    <dbReference type="NCBI Taxonomy" id="747089"/>
    <lineage>
        <taxon>Eukaryota</taxon>
        <taxon>Fungi</taxon>
        <taxon>Fungi incertae sedis</taxon>
        <taxon>Mucoromycota</taxon>
        <taxon>Glomeromycotina</taxon>
        <taxon>Glomeromycetes</taxon>
        <taxon>Glomerales</taxon>
        <taxon>Glomeraceae</taxon>
        <taxon>Rhizophagus</taxon>
    </lineage>
</organism>
<sequence length="90" mass="9489">MYELGLCHNDGEGVEKDYNKAFKLFKQSTGRGFPGTKGSGVIFTSSPTVSGGKPGHSGNEVFLFSSGTASTAKSVANKTNAKIKIRLMIT</sequence>
<dbReference type="EMBL" id="KI296888">
    <property type="protein sequence ID" value="ESA00884.1"/>
    <property type="molecule type" value="Genomic_DNA"/>
</dbReference>
<gene>
    <name evidence="1" type="ORF">GLOINDRAFT_8070</name>
</gene>
<reference evidence="1" key="1">
    <citation type="submission" date="2013-07" db="EMBL/GenBank/DDBJ databases">
        <title>The genome of an arbuscular mycorrhizal fungus provides insights into the evolution of the oldest plant symbiosis.</title>
        <authorList>
            <consortium name="DOE Joint Genome Institute"/>
            <person name="Tisserant E."/>
            <person name="Malbreil M."/>
            <person name="Kuo A."/>
            <person name="Kohler A."/>
            <person name="Symeonidi A."/>
            <person name="Balestrini R."/>
            <person name="Charron P."/>
            <person name="Duensing N."/>
            <person name="Frei-dit-Frey N."/>
            <person name="Gianinazzi-Pearson V."/>
            <person name="Gilbert B."/>
            <person name="Handa Y."/>
            <person name="Hijri M."/>
            <person name="Kaul R."/>
            <person name="Kawaguchi M."/>
            <person name="Krajinski F."/>
            <person name="Lammers P."/>
            <person name="Lapierre D."/>
            <person name="Masclaux F.G."/>
            <person name="Murat C."/>
            <person name="Morin E."/>
            <person name="Ndikumana S."/>
            <person name="Pagni M."/>
            <person name="Petitpierre D."/>
            <person name="Requena N."/>
            <person name="Rosikiewicz P."/>
            <person name="Riley R."/>
            <person name="Saito K."/>
            <person name="San Clemente H."/>
            <person name="Shapiro H."/>
            <person name="van Tuinen D."/>
            <person name="Becard G."/>
            <person name="Bonfante P."/>
            <person name="Paszkowski U."/>
            <person name="Shachar-Hill Y."/>
            <person name="Young J.P."/>
            <person name="Sanders I.R."/>
            <person name="Henrissat B."/>
            <person name="Rensing S.A."/>
            <person name="Grigoriev I.V."/>
            <person name="Corradi N."/>
            <person name="Roux C."/>
            <person name="Martin F."/>
        </authorList>
    </citation>
    <scope>NUCLEOTIDE SEQUENCE</scope>
    <source>
        <strain evidence="1">DAOM 197198</strain>
    </source>
</reference>
<dbReference type="SUPFAM" id="SSF81901">
    <property type="entry name" value="HCP-like"/>
    <property type="match status" value="1"/>
</dbReference>
<dbReference type="AlphaFoldDB" id="U9SY54"/>